<dbReference type="InterPro" id="IPR057078">
    <property type="entry name" value="HYR-4C"/>
</dbReference>
<feature type="domain" description="HYR-like" evidence="1">
    <location>
        <begin position="14"/>
        <end position="85"/>
    </location>
</feature>
<name>A0ABV5GFY3_9FLAO</name>
<dbReference type="Pfam" id="PF13585">
    <property type="entry name" value="CHU_C"/>
    <property type="match status" value="1"/>
</dbReference>
<protein>
    <submittedName>
        <fullName evidence="2">Gliding motility-associated C-terminal domain-containing protein</fullName>
    </submittedName>
</protein>
<evidence type="ECO:0000313" key="3">
    <source>
        <dbReference type="Proteomes" id="UP001589576"/>
    </source>
</evidence>
<gene>
    <name evidence="2" type="ORF">ACFFUU_10450</name>
</gene>
<feature type="domain" description="HYR-like" evidence="1">
    <location>
        <begin position="97"/>
        <end position="164"/>
    </location>
</feature>
<evidence type="ECO:0000259" key="1">
    <source>
        <dbReference type="Pfam" id="PF23237"/>
    </source>
</evidence>
<comment type="caution">
    <text evidence="2">The sequence shown here is derived from an EMBL/GenBank/DDBJ whole genome shotgun (WGS) entry which is preliminary data.</text>
</comment>
<dbReference type="InterPro" id="IPR026341">
    <property type="entry name" value="T9SS_type_B"/>
</dbReference>
<evidence type="ECO:0000313" key="2">
    <source>
        <dbReference type="EMBL" id="MFB9090023.1"/>
    </source>
</evidence>
<dbReference type="EMBL" id="JBHMFB010000018">
    <property type="protein sequence ID" value="MFB9090023.1"/>
    <property type="molecule type" value="Genomic_DNA"/>
</dbReference>
<dbReference type="Pfam" id="PF23237">
    <property type="entry name" value="HYR_4C"/>
    <property type="match status" value="3"/>
</dbReference>
<feature type="non-terminal residue" evidence="2">
    <location>
        <position position="1"/>
    </location>
</feature>
<dbReference type="RefSeq" id="WP_379691806.1">
    <property type="nucleotide sequence ID" value="NZ_JBHMFB010000018.1"/>
</dbReference>
<accession>A0ABV5GFY3</accession>
<reference evidence="2 3" key="1">
    <citation type="submission" date="2024-09" db="EMBL/GenBank/DDBJ databases">
        <authorList>
            <person name="Sun Q."/>
            <person name="Mori K."/>
        </authorList>
    </citation>
    <scope>NUCLEOTIDE SEQUENCE [LARGE SCALE GENOMIC DNA]</scope>
    <source>
        <strain evidence="2 3">CECT 8460</strain>
    </source>
</reference>
<organism evidence="2 3">
    <name type="scientific">Flavobacterium paronense</name>
    <dbReference type="NCBI Taxonomy" id="1392775"/>
    <lineage>
        <taxon>Bacteria</taxon>
        <taxon>Pseudomonadati</taxon>
        <taxon>Bacteroidota</taxon>
        <taxon>Flavobacteriia</taxon>
        <taxon>Flavobacteriales</taxon>
        <taxon>Flavobacteriaceae</taxon>
        <taxon>Flavobacterium</taxon>
    </lineage>
</organism>
<sequence length="442" mass="47471">QTINVNDTIAPVAPEAPATVNVACAGEVPAMISLTAVDNCSGTITVQGVDAITPGNCPNSFTLVRTWTFVDACGNTSSTSQTITVNDTVAPTFNQVAPANISVSCDSVPNPAVLTASDNCGTATVAMTESVLQGNCPSNYQIVRTWTATDTCGNTKSVTQTISVSDTSGPVLVTEIPLKIMATCDEIPEVPTLVFTDNCSSTVVTTEPVITTSEIVDNVYTITRTWTVTDACGNVTTVIQSVHVTQTTDVTEVLKTSCTNEDTPYVLRDLLTNPNDVPADVVWTNVDNVGGFTNGTTFNAFNIPAGTYTFSYTITTGLCPRRIEIKMTVDTDCGVLPCESIVIHNAFTPNGDTINDFFDIEHIEDFNCYPSNNVEIYNRWGVLVYETKNYDNSSKKFEGISEGRATVSKSAELPTGTYFYIISWTTTDGQTVNKDGYLYLTR</sequence>
<dbReference type="NCBIfam" id="TIGR04131">
    <property type="entry name" value="Bac_Flav_CTERM"/>
    <property type="match status" value="1"/>
</dbReference>
<feature type="domain" description="HYR-like" evidence="1">
    <location>
        <begin position="188"/>
        <end position="243"/>
    </location>
</feature>
<proteinExistence type="predicted"/>
<keyword evidence="3" id="KW-1185">Reference proteome</keyword>
<dbReference type="Proteomes" id="UP001589576">
    <property type="component" value="Unassembled WGS sequence"/>
</dbReference>